<accession>A0AAD9LUU1</accession>
<protein>
    <submittedName>
        <fullName evidence="2">Uncharacterized protein</fullName>
    </submittedName>
</protein>
<evidence type="ECO:0000256" key="1">
    <source>
        <dbReference type="SAM" id="Phobius"/>
    </source>
</evidence>
<name>A0AAD9LUU1_9PEZI</name>
<keyword evidence="1" id="KW-1133">Transmembrane helix</keyword>
<dbReference type="EMBL" id="MU843019">
    <property type="protein sequence ID" value="KAK2022931.1"/>
    <property type="molecule type" value="Genomic_DNA"/>
</dbReference>
<evidence type="ECO:0000313" key="3">
    <source>
        <dbReference type="Proteomes" id="UP001232148"/>
    </source>
</evidence>
<proteinExistence type="predicted"/>
<dbReference type="Proteomes" id="UP001232148">
    <property type="component" value="Unassembled WGS sequence"/>
</dbReference>
<evidence type="ECO:0000313" key="2">
    <source>
        <dbReference type="EMBL" id="KAK2022931.1"/>
    </source>
</evidence>
<dbReference type="AlphaFoldDB" id="A0AAD9LUU1"/>
<organism evidence="2 3">
    <name type="scientific">Colletotrichum zoysiae</name>
    <dbReference type="NCBI Taxonomy" id="1216348"/>
    <lineage>
        <taxon>Eukaryota</taxon>
        <taxon>Fungi</taxon>
        <taxon>Dikarya</taxon>
        <taxon>Ascomycota</taxon>
        <taxon>Pezizomycotina</taxon>
        <taxon>Sordariomycetes</taxon>
        <taxon>Hypocreomycetidae</taxon>
        <taxon>Glomerellales</taxon>
        <taxon>Glomerellaceae</taxon>
        <taxon>Colletotrichum</taxon>
        <taxon>Colletotrichum graminicola species complex</taxon>
    </lineage>
</organism>
<reference evidence="2" key="1">
    <citation type="submission" date="2021-06" db="EMBL/GenBank/DDBJ databases">
        <title>Comparative genomics, transcriptomics and evolutionary studies reveal genomic signatures of adaptation to plant cell wall in hemibiotrophic fungi.</title>
        <authorList>
            <consortium name="DOE Joint Genome Institute"/>
            <person name="Baroncelli R."/>
            <person name="Diaz J.F."/>
            <person name="Benocci T."/>
            <person name="Peng M."/>
            <person name="Battaglia E."/>
            <person name="Haridas S."/>
            <person name="Andreopoulos W."/>
            <person name="Labutti K."/>
            <person name="Pangilinan J."/>
            <person name="Floch G.L."/>
            <person name="Makela M.R."/>
            <person name="Henrissat B."/>
            <person name="Grigoriev I.V."/>
            <person name="Crouch J.A."/>
            <person name="De Vries R.P."/>
            <person name="Sukno S.A."/>
            <person name="Thon M.R."/>
        </authorList>
    </citation>
    <scope>NUCLEOTIDE SEQUENCE</scope>
    <source>
        <strain evidence="2">MAFF235873</strain>
    </source>
</reference>
<feature type="transmembrane region" description="Helical" evidence="1">
    <location>
        <begin position="6"/>
        <end position="24"/>
    </location>
</feature>
<keyword evidence="1" id="KW-0812">Transmembrane</keyword>
<comment type="caution">
    <text evidence="2">The sequence shown here is derived from an EMBL/GenBank/DDBJ whole genome shotgun (WGS) entry which is preliminary data.</text>
</comment>
<keyword evidence="3" id="KW-1185">Reference proteome</keyword>
<sequence>MRWPRPAVTLYLCFCEVFLSFSFYHTSRMRTISLTLAQLGTTRLPAQSPSAQYITPSKAWTNPPGTFPQYHVAACYSSLYTARWLPRTEGCVRFRDSCFASIRPPVRVLHPQTTADHPLSRTSVKSENGLRPRNETIPTSDVTAQLGLMGRMMHLFWSFMFRPRGASVERLCRALPFGLAIKILIVQCLLLFCPCLYPPGYST</sequence>
<gene>
    <name evidence="2" type="ORF">LX32DRAFT_172358</name>
</gene>
<keyword evidence="1" id="KW-0472">Membrane</keyword>